<evidence type="ECO:0000259" key="1">
    <source>
        <dbReference type="Pfam" id="PF01208"/>
    </source>
</evidence>
<organism evidence="2 3">
    <name type="scientific">candidate division KSB3 bacterium</name>
    <dbReference type="NCBI Taxonomy" id="2044937"/>
    <lineage>
        <taxon>Bacteria</taxon>
        <taxon>candidate division KSB3</taxon>
    </lineage>
</organism>
<dbReference type="GO" id="GO:0006779">
    <property type="term" value="P:porphyrin-containing compound biosynthetic process"/>
    <property type="evidence" value="ECO:0007669"/>
    <property type="project" value="InterPro"/>
</dbReference>
<dbReference type="SUPFAM" id="SSF51726">
    <property type="entry name" value="UROD/MetE-like"/>
    <property type="match status" value="1"/>
</dbReference>
<name>A0A9D5Q5T2_9BACT</name>
<accession>A0A9D5Q5T2</accession>
<evidence type="ECO:0000313" key="3">
    <source>
        <dbReference type="Proteomes" id="UP000649604"/>
    </source>
</evidence>
<protein>
    <recommendedName>
        <fullName evidence="1">Uroporphyrinogen decarboxylase (URO-D) domain-containing protein</fullName>
    </recommendedName>
</protein>
<comment type="caution">
    <text evidence="2">The sequence shown here is derived from an EMBL/GenBank/DDBJ whole genome shotgun (WGS) entry which is preliminary data.</text>
</comment>
<dbReference type="GO" id="GO:0004853">
    <property type="term" value="F:uroporphyrinogen decarboxylase activity"/>
    <property type="evidence" value="ECO:0007669"/>
    <property type="project" value="InterPro"/>
</dbReference>
<dbReference type="InterPro" id="IPR000257">
    <property type="entry name" value="Uroporphyrinogen_deCOase"/>
</dbReference>
<reference evidence="2" key="1">
    <citation type="submission" date="2019-11" db="EMBL/GenBank/DDBJ databases">
        <title>Microbial mats filling the niche in hypersaline microbial mats.</title>
        <authorList>
            <person name="Wong H.L."/>
            <person name="Macleod F.I."/>
            <person name="White R.A. III"/>
            <person name="Burns B.P."/>
        </authorList>
    </citation>
    <scope>NUCLEOTIDE SEQUENCE</scope>
    <source>
        <strain evidence="2">Rbin_158</strain>
    </source>
</reference>
<dbReference type="Gene3D" id="3.20.20.210">
    <property type="match status" value="1"/>
</dbReference>
<evidence type="ECO:0000313" key="2">
    <source>
        <dbReference type="EMBL" id="MBD3325154.1"/>
    </source>
</evidence>
<sequence length="371" mass="42896">MHSETLKSRSLHTTKLRHYVPLGSPARREAADGTETVMRVSLGFELAWYHQRCGVDFSQRWHTDPYYRYEALKRMKAEVLEAFPAATCWDRSSDVDLASISGCYGIYPIPHACGIPIQYAPDRYPELASRRLSVKEIEQLTVRQIVESPVFADVFRQMECIEREWGAIHGYLSWQGVLNNAFHIRGQEIFLDMYDKPDFVHQFFSLLTEVLIQLAQCVQARQRESGFFVNHFTVSNCVLNMISPQAYEDFVLPYDTRVAHSFERFGVHTCEWDVTPYLEVLRKLPKMGFLDMGMMSDMARVTAMFPDTRRAVLYSPVKLQEASLDEIRQDMEQIWRELAPCDVAMPEIQPTTPDSRVKALLEICRALETQS</sequence>
<dbReference type="Proteomes" id="UP000649604">
    <property type="component" value="Unassembled WGS sequence"/>
</dbReference>
<feature type="domain" description="Uroporphyrinogen decarboxylase (URO-D)" evidence="1">
    <location>
        <begin position="104"/>
        <end position="298"/>
    </location>
</feature>
<dbReference type="InterPro" id="IPR038071">
    <property type="entry name" value="UROD/MetE-like_sf"/>
</dbReference>
<dbReference type="Pfam" id="PF01208">
    <property type="entry name" value="URO-D"/>
    <property type="match status" value="1"/>
</dbReference>
<gene>
    <name evidence="2" type="ORF">GF339_11255</name>
</gene>
<proteinExistence type="predicted"/>
<dbReference type="EMBL" id="WJJP01000364">
    <property type="protein sequence ID" value="MBD3325154.1"/>
    <property type="molecule type" value="Genomic_DNA"/>
</dbReference>
<dbReference type="AlphaFoldDB" id="A0A9D5Q5T2"/>